<keyword evidence="6 11" id="KW-0808">Transferase</keyword>
<feature type="transmembrane region" description="Helical" evidence="11">
    <location>
        <begin position="144"/>
        <end position="163"/>
    </location>
</feature>
<dbReference type="PANTHER" id="PTHR12468">
    <property type="entry name" value="GPI MANNOSYLTRANSFERASE 2"/>
    <property type="match status" value="1"/>
</dbReference>
<comment type="caution">
    <text evidence="12">The sequence shown here is derived from an EMBL/GenBank/DDBJ whole genome shotgun (WGS) entry which is preliminary data.</text>
</comment>
<feature type="transmembrane region" description="Helical" evidence="11">
    <location>
        <begin position="41"/>
        <end position="59"/>
    </location>
</feature>
<dbReference type="Proteomes" id="UP000674318">
    <property type="component" value="Unassembled WGS sequence"/>
</dbReference>
<evidence type="ECO:0000256" key="7">
    <source>
        <dbReference type="ARBA" id="ARBA00022692"/>
    </source>
</evidence>
<comment type="pathway">
    <text evidence="2 11">Glycolipid biosynthesis; glycosylphosphatidylinositol-anchor biosynthesis.</text>
</comment>
<feature type="transmembrane region" description="Helical" evidence="11">
    <location>
        <begin position="638"/>
        <end position="655"/>
    </location>
</feature>
<evidence type="ECO:0000313" key="13">
    <source>
        <dbReference type="Proteomes" id="UP000674318"/>
    </source>
</evidence>
<gene>
    <name evidence="12" type="ORF">JKF63_06581</name>
</gene>
<organism evidence="12 13">
    <name type="scientific">Porcisia hertigi</name>
    <dbReference type="NCBI Taxonomy" id="2761500"/>
    <lineage>
        <taxon>Eukaryota</taxon>
        <taxon>Discoba</taxon>
        <taxon>Euglenozoa</taxon>
        <taxon>Kinetoplastea</taxon>
        <taxon>Metakinetoplastina</taxon>
        <taxon>Trypanosomatida</taxon>
        <taxon>Trypanosomatidae</taxon>
        <taxon>Leishmaniinae</taxon>
        <taxon>Porcisia</taxon>
    </lineage>
</organism>
<evidence type="ECO:0000313" key="12">
    <source>
        <dbReference type="EMBL" id="KAG5507632.1"/>
    </source>
</evidence>
<evidence type="ECO:0000256" key="10">
    <source>
        <dbReference type="ARBA" id="ARBA00023136"/>
    </source>
</evidence>
<dbReference type="EC" id="2.4.1.-" evidence="11"/>
<evidence type="ECO:0000256" key="6">
    <source>
        <dbReference type="ARBA" id="ARBA00022679"/>
    </source>
</evidence>
<comment type="similarity">
    <text evidence="3 11">Belongs to the PIGV family.</text>
</comment>
<feature type="transmembrane region" description="Helical" evidence="11">
    <location>
        <begin position="558"/>
        <end position="578"/>
    </location>
</feature>
<feature type="transmembrane region" description="Helical" evidence="11">
    <location>
        <begin position="664"/>
        <end position="684"/>
    </location>
</feature>
<dbReference type="OrthoDB" id="10252502at2759"/>
<dbReference type="RefSeq" id="XP_067757947.1">
    <property type="nucleotide sequence ID" value="XM_067902530.1"/>
</dbReference>
<evidence type="ECO:0000256" key="5">
    <source>
        <dbReference type="ARBA" id="ARBA00022676"/>
    </source>
</evidence>
<protein>
    <recommendedName>
        <fullName evidence="11">GPI mannosyltransferase 2</fullName>
        <ecNumber evidence="11">2.4.1.-</ecNumber>
    </recommendedName>
</protein>
<feature type="transmembrane region" description="Helical" evidence="11">
    <location>
        <begin position="414"/>
        <end position="431"/>
    </location>
</feature>
<comment type="subcellular location">
    <subcellularLocation>
        <location evidence="1 11">Endoplasmic reticulum membrane</location>
        <topology evidence="1 11">Multi-pass membrane protein</topology>
    </subcellularLocation>
</comment>
<dbReference type="InterPro" id="IPR007315">
    <property type="entry name" value="PIG-V/Gpi18"/>
</dbReference>
<dbReference type="UniPathway" id="UPA00196"/>
<evidence type="ECO:0000256" key="2">
    <source>
        <dbReference type="ARBA" id="ARBA00004687"/>
    </source>
</evidence>
<evidence type="ECO:0000256" key="8">
    <source>
        <dbReference type="ARBA" id="ARBA00022824"/>
    </source>
</evidence>
<feature type="transmembrane region" description="Helical" evidence="11">
    <location>
        <begin position="262"/>
        <end position="281"/>
    </location>
</feature>
<dbReference type="EMBL" id="JAFJZO010000018">
    <property type="protein sequence ID" value="KAG5507632.1"/>
    <property type="molecule type" value="Genomic_DNA"/>
</dbReference>
<evidence type="ECO:0000256" key="11">
    <source>
        <dbReference type="RuleBase" id="RU363112"/>
    </source>
</evidence>
<dbReference type="GO" id="GO:0006506">
    <property type="term" value="P:GPI anchor biosynthetic process"/>
    <property type="evidence" value="ECO:0007669"/>
    <property type="project" value="UniProtKB-UniPathway"/>
</dbReference>
<keyword evidence="5 11" id="KW-0328">Glycosyltransferase</keyword>
<evidence type="ECO:0000256" key="4">
    <source>
        <dbReference type="ARBA" id="ARBA00022502"/>
    </source>
</evidence>
<dbReference type="GO" id="GO:0000009">
    <property type="term" value="F:alpha-1,6-mannosyltransferase activity"/>
    <property type="evidence" value="ECO:0007669"/>
    <property type="project" value="InterPro"/>
</dbReference>
<reference evidence="12 13" key="1">
    <citation type="submission" date="2021-02" db="EMBL/GenBank/DDBJ databases">
        <title>Porcisia hertigi Genome sequencing and assembly.</title>
        <authorList>
            <person name="Almutairi H."/>
            <person name="Gatherer D."/>
        </authorList>
    </citation>
    <scope>NUCLEOTIDE SEQUENCE [LARGE SCALE GENOMIC DNA]</scope>
    <source>
        <strain evidence="12 13">C119</strain>
    </source>
</reference>
<name>A0A836IKK6_9TRYP</name>
<dbReference type="GO" id="GO:0004376">
    <property type="term" value="F:GPI mannosyltransferase activity"/>
    <property type="evidence" value="ECO:0007669"/>
    <property type="project" value="InterPro"/>
</dbReference>
<evidence type="ECO:0000256" key="3">
    <source>
        <dbReference type="ARBA" id="ARBA00008698"/>
    </source>
</evidence>
<dbReference type="GO" id="GO:0031501">
    <property type="term" value="C:mannosyltransferase complex"/>
    <property type="evidence" value="ECO:0007669"/>
    <property type="project" value="TreeGrafter"/>
</dbReference>
<keyword evidence="8 11" id="KW-0256">Endoplasmic reticulum</keyword>
<dbReference type="AlphaFoldDB" id="A0A836IKK6"/>
<comment type="function">
    <text evidence="11">Mannosyltransferase involved in glycosylphosphatidylinositol-anchor biosynthesis.</text>
</comment>
<keyword evidence="7 11" id="KW-0812">Transmembrane</keyword>
<dbReference type="KEGG" id="phet:94292607"/>
<evidence type="ECO:0000256" key="1">
    <source>
        <dbReference type="ARBA" id="ARBA00004477"/>
    </source>
</evidence>
<keyword evidence="4 11" id="KW-0337">GPI-anchor biosynthesis</keyword>
<accession>A0A836IKK6</accession>
<keyword evidence="9 11" id="KW-1133">Transmembrane helix</keyword>
<keyword evidence="10 11" id="KW-0472">Membrane</keyword>
<dbReference type="Pfam" id="PF04188">
    <property type="entry name" value="Mannosyl_trans2"/>
    <property type="match status" value="2"/>
</dbReference>
<evidence type="ECO:0000256" key="9">
    <source>
        <dbReference type="ARBA" id="ARBA00022989"/>
    </source>
</evidence>
<proteinExistence type="inferred from homology"/>
<feature type="transmembrane region" description="Helical" evidence="11">
    <location>
        <begin position="607"/>
        <end position="632"/>
    </location>
</feature>
<dbReference type="PANTHER" id="PTHR12468:SF2">
    <property type="entry name" value="GPI MANNOSYLTRANSFERASE 2"/>
    <property type="match status" value="1"/>
</dbReference>
<dbReference type="GO" id="GO:0005789">
    <property type="term" value="C:endoplasmic reticulum membrane"/>
    <property type="evidence" value="ECO:0007669"/>
    <property type="project" value="UniProtKB-SubCell"/>
</dbReference>
<dbReference type="GeneID" id="94292607"/>
<feature type="transmembrane region" description="Helical" evidence="11">
    <location>
        <begin position="488"/>
        <end position="508"/>
    </location>
</feature>
<sequence>MAFLRYNPHAMESCSLTLMLEVYTGLSFNLLDYLGTCTDTALVGCVAVARLLLLCLMYFSRTIAPVIFRAPGRSFVFDTSEELYDDARFSMVRHWDGVHMFFIAQEGYVYENQLVFFPGLPTLIRGLELVTRRLLPFLHSMAPVAFYVCLVNIAASCLAGVVLRRLTILTLLGPEAVQHTCRWRSTKTPSSAPESKKKMDTHAKMPLRVETEETAQSTTDAAILYRIMGRMTGTMLDVPDDHAPLPRTLENAKTRALQLRRAVGGAALVWIITPATVFTVAVYTESLFALVTMIGMYLLAWHEPLPWTVQLRIASLLESATAPGSAEMATQTAPTSVQPLHPTSLTRRWVMAPNDIGNDATAHGHIPGFASLLRNITPGAPKAITVEWEQSFLSRAEVTAVLLFMLAGTLRSNAITYAGFLLFPFFMQLVLPAVYRAQASAVLAGVSARTVMSLIAKQSGVKNSRLILVARCPTLHPPLQRMPHPLRICIVVLECICVALPYCAMNYMGYRRFVLPMWDATLKARIGHAFWNMYPLLQEKYWGVSAFSAYTLTNIPNVLLALPVASLAAWCIYARYWAASAWSTFGSATGAAARARRTKWQRVWDSVVPLLCSSNVVHLIVLLALALTIMNVQVTNRFVMASPALCWLLGGQLAAKPRCFVSQLILLWGILWGMMGGVLFPNHLPWT</sequence>
<keyword evidence="13" id="KW-1185">Reference proteome</keyword>